<keyword evidence="3" id="KW-1185">Reference proteome</keyword>
<proteinExistence type="predicted"/>
<feature type="non-terminal residue" evidence="2">
    <location>
        <position position="211"/>
    </location>
</feature>
<feature type="region of interest" description="Disordered" evidence="1">
    <location>
        <begin position="1"/>
        <end position="34"/>
    </location>
</feature>
<name>A0ABN9VW57_9DINO</name>
<accession>A0ABN9VW57</accession>
<protein>
    <submittedName>
        <fullName evidence="2">Uncharacterized protein</fullName>
    </submittedName>
</protein>
<dbReference type="Proteomes" id="UP001189429">
    <property type="component" value="Unassembled WGS sequence"/>
</dbReference>
<evidence type="ECO:0000313" key="3">
    <source>
        <dbReference type="Proteomes" id="UP001189429"/>
    </source>
</evidence>
<reference evidence="2" key="1">
    <citation type="submission" date="2023-10" db="EMBL/GenBank/DDBJ databases">
        <authorList>
            <person name="Chen Y."/>
            <person name="Shah S."/>
            <person name="Dougan E. K."/>
            <person name="Thang M."/>
            <person name="Chan C."/>
        </authorList>
    </citation>
    <scope>NUCLEOTIDE SEQUENCE [LARGE SCALE GENOMIC DNA]</scope>
</reference>
<gene>
    <name evidence="2" type="ORF">PCOR1329_LOCUS61780</name>
</gene>
<evidence type="ECO:0000313" key="2">
    <source>
        <dbReference type="EMBL" id="CAK0877833.1"/>
    </source>
</evidence>
<sequence length="211" mass="22065">MSLPHECTEDCGMLTSTPPTHSPPPSSPSPSQRNLRGLHLWLGAAISHYPGNDLAQLKAVLRRGLSPPRRRAPEGGGVAASGSCLDFYRALALHAAAPRLRDGHEGHVRLARGLRGLGARGVARAARIAGARRTGPLLLPRARGRAAQGLAPSGVEATRQGGLGLVRGGLAWDVAALVPSVETPGSELGRWGSSRVSIQGDLQSRKVFFVV</sequence>
<dbReference type="EMBL" id="CAUYUJ010017782">
    <property type="protein sequence ID" value="CAK0877833.1"/>
    <property type="molecule type" value="Genomic_DNA"/>
</dbReference>
<evidence type="ECO:0000256" key="1">
    <source>
        <dbReference type="SAM" id="MobiDB-lite"/>
    </source>
</evidence>
<comment type="caution">
    <text evidence="2">The sequence shown here is derived from an EMBL/GenBank/DDBJ whole genome shotgun (WGS) entry which is preliminary data.</text>
</comment>
<organism evidence="2 3">
    <name type="scientific">Prorocentrum cordatum</name>
    <dbReference type="NCBI Taxonomy" id="2364126"/>
    <lineage>
        <taxon>Eukaryota</taxon>
        <taxon>Sar</taxon>
        <taxon>Alveolata</taxon>
        <taxon>Dinophyceae</taxon>
        <taxon>Prorocentrales</taxon>
        <taxon>Prorocentraceae</taxon>
        <taxon>Prorocentrum</taxon>
    </lineage>
</organism>